<sequence length="125" mass="13964">MSKWQFRTGYLGAPVLVSLLLLGYFTPRFVPSAAMEEAINEAASAEEARKGITRAFRRSCDWDWDITPEKLKEKPRWLYSWESDAGLLAATRIDCQDGAACSISASALYKPPMKVWGCNRGSGRI</sequence>
<dbReference type="AlphaFoldDB" id="A0A6J4TCU6"/>
<reference evidence="1" key="1">
    <citation type="submission" date="2020-02" db="EMBL/GenBank/DDBJ databases">
        <authorList>
            <person name="Meier V. D."/>
        </authorList>
    </citation>
    <scope>NUCLEOTIDE SEQUENCE</scope>
    <source>
        <strain evidence="1">AVDCRST_MAG23</strain>
    </source>
</reference>
<dbReference type="EMBL" id="CADCWD010000007">
    <property type="protein sequence ID" value="CAA9519259.1"/>
    <property type="molecule type" value="Genomic_DNA"/>
</dbReference>
<name>A0A6J4TCU6_9SPHN</name>
<gene>
    <name evidence="1" type="ORF">AVDCRST_MAG23-92</name>
</gene>
<accession>A0A6J4TCU6</accession>
<organism evidence="1">
    <name type="scientific">uncultured Sphingosinicella sp</name>
    <dbReference type="NCBI Taxonomy" id="478748"/>
    <lineage>
        <taxon>Bacteria</taxon>
        <taxon>Pseudomonadati</taxon>
        <taxon>Pseudomonadota</taxon>
        <taxon>Alphaproteobacteria</taxon>
        <taxon>Sphingomonadales</taxon>
        <taxon>Sphingosinicellaceae</taxon>
        <taxon>Sphingosinicella</taxon>
        <taxon>environmental samples</taxon>
    </lineage>
</organism>
<protein>
    <submittedName>
        <fullName evidence="1">Uncharacterized protein</fullName>
    </submittedName>
</protein>
<proteinExistence type="predicted"/>
<evidence type="ECO:0000313" key="1">
    <source>
        <dbReference type="EMBL" id="CAA9519259.1"/>
    </source>
</evidence>